<evidence type="ECO:0000313" key="1">
    <source>
        <dbReference type="EMBL" id="KRG13772.1"/>
    </source>
</evidence>
<accession>A0A0Q9XY97</accession>
<proteinExistence type="predicted"/>
<dbReference type="AlphaFoldDB" id="A0A0Q9XY97"/>
<dbReference type="Gene3D" id="3.40.190.10">
    <property type="entry name" value="Periplasmic binding protein-like II"/>
    <property type="match status" value="1"/>
</dbReference>
<evidence type="ECO:0000313" key="2">
    <source>
        <dbReference type="Proteomes" id="UP000053881"/>
    </source>
</evidence>
<organism evidence="1 2">
    <name type="scientific">Lederbergia galactosidilytica</name>
    <dbReference type="NCBI Taxonomy" id="217031"/>
    <lineage>
        <taxon>Bacteria</taxon>
        <taxon>Bacillati</taxon>
        <taxon>Bacillota</taxon>
        <taxon>Bacilli</taxon>
        <taxon>Bacillales</taxon>
        <taxon>Bacillaceae</taxon>
        <taxon>Lederbergia</taxon>
    </lineage>
</organism>
<dbReference type="SUPFAM" id="SSF53850">
    <property type="entry name" value="Periplasmic binding protein-like II"/>
    <property type="match status" value="1"/>
</dbReference>
<dbReference type="Proteomes" id="UP000053881">
    <property type="component" value="Unassembled WGS sequence"/>
</dbReference>
<dbReference type="EMBL" id="LGPB01000072">
    <property type="protein sequence ID" value="KRG13772.1"/>
    <property type="molecule type" value="Genomic_DNA"/>
</dbReference>
<comment type="caution">
    <text evidence="1">The sequence shown here is derived from an EMBL/GenBank/DDBJ whole genome shotgun (WGS) entry which is preliminary data.</text>
</comment>
<gene>
    <name evidence="1" type="ORF">ACA29_07745</name>
</gene>
<protein>
    <submittedName>
        <fullName evidence="1">Uncharacterized protein</fullName>
    </submittedName>
</protein>
<reference evidence="1 2" key="1">
    <citation type="submission" date="2015-06" db="EMBL/GenBank/DDBJ databases">
        <title>Genome sequencing project of Bacillus galactosidilyticus PL133.</title>
        <authorList>
            <person name="Gaiero J."/>
            <person name="Nicol R."/>
            <person name="Habash M."/>
        </authorList>
    </citation>
    <scope>NUCLEOTIDE SEQUENCE [LARGE SCALE GENOMIC DNA]</scope>
    <source>
        <strain evidence="1 2">PL133</strain>
    </source>
</reference>
<sequence>MQETNKSVRPYAKSSTFPIVHFTQEERDELIQIRTDIEDYVERMEAQFITGVQSLDGWDKYIKKLENMKVDRYVQIHQDAYDRWQAVE</sequence>
<dbReference type="PATRIC" id="fig|217031.4.peg.2570"/>
<name>A0A0Q9XY97_9BACI</name>